<evidence type="ECO:0000313" key="5">
    <source>
        <dbReference type="Proteomes" id="UP000274822"/>
    </source>
</evidence>
<protein>
    <recommendedName>
        <fullName evidence="6">MIF4G like-domain-containing protein</fullName>
    </recommendedName>
</protein>
<dbReference type="GO" id="GO:0003729">
    <property type="term" value="F:mRNA binding"/>
    <property type="evidence" value="ECO:0007669"/>
    <property type="project" value="TreeGrafter"/>
</dbReference>
<feature type="domain" description="MIF4G-like type 1" evidence="2">
    <location>
        <begin position="94"/>
        <end position="322"/>
    </location>
</feature>
<dbReference type="PANTHER" id="PTHR12412">
    <property type="entry name" value="CAP BINDING PROTEIN"/>
    <property type="match status" value="1"/>
</dbReference>
<dbReference type="GO" id="GO:0000339">
    <property type="term" value="F:RNA cap binding"/>
    <property type="evidence" value="ECO:0007669"/>
    <property type="project" value="InterPro"/>
</dbReference>
<name>A0A433QHH5_9FUNG</name>
<dbReference type="Gene3D" id="1.25.40.180">
    <property type="match status" value="3"/>
</dbReference>
<accession>A0A433QHH5</accession>
<evidence type="ECO:0000259" key="3">
    <source>
        <dbReference type="Pfam" id="PF09090"/>
    </source>
</evidence>
<dbReference type="InterPro" id="IPR016024">
    <property type="entry name" value="ARM-type_fold"/>
</dbReference>
<keyword evidence="5" id="KW-1185">Reference proteome</keyword>
<comment type="caution">
    <text evidence="4">The sequence shown here is derived from an EMBL/GenBank/DDBJ whole genome shotgun (WGS) entry which is preliminary data.</text>
</comment>
<dbReference type="PANTHER" id="PTHR12412:SF2">
    <property type="entry name" value="NUCLEAR CAP-BINDING PROTEIN SUBUNIT 1"/>
    <property type="match status" value="1"/>
</dbReference>
<dbReference type="Pfam" id="PF09088">
    <property type="entry name" value="MIF4G_like"/>
    <property type="match status" value="1"/>
</dbReference>
<feature type="domain" description="MIF4G-like type 2" evidence="3">
    <location>
        <begin position="337"/>
        <end position="451"/>
    </location>
</feature>
<dbReference type="GO" id="GO:0006406">
    <property type="term" value="P:mRNA export from nucleus"/>
    <property type="evidence" value="ECO:0007669"/>
    <property type="project" value="InterPro"/>
</dbReference>
<sequence length="687" mass="79676">MLVYRRETTPYKHTESIQLLWSQIEKLKQDGWEVPMLQKPYKMFGSELARALQHNLPRFSVPPASADSNATYIHPRPLFRLWMEADDAVSPNLPHPASISYFILQDIICDIIDIYEVNRKECARYLVGLYNNFEIATFADARPPRVPVLGPDGQPISSADGDVVMVDGMGAASMTSASGIDGEMTMLLDEDSKSGWRMYDVIVEHLFGQMLCLPSPPYRQVYYAAALAELCKADHERFPGVLARAVDTVFRRVHLMDVECVYRLWTWFSHHLSNFGFVWNWRDWDFALTLPLLHPQACLIRETLEKDIRLSYFERIKTTLPDEFLSMIPGEPPGTAFKYQSEDHPLHGSAKLLLEQLRQKVPGAEIEERVLRDVKKKADEKGVSIPEQEDTAREVLVQCVLLLGSKSFSHVLNVVERYLSVLQSLNTTAEARLHTVKIVASFWRNNTQVCVQTAYYGQRKPLHRIQEYNVTRDFRDVWTSCFIYQFLGILLDKLLNYRVVDPVSVIAWIFEQEQIENFGRSFLWEILKNTLNKVISRVAQIKSKLEAAQHTYDENEARRNRTNRTVDDVDAKQRDLDTIKAVEISLQSVTREQKEVFMGVFTRFVQLLQNMLHGFQVRGADPNMDWTYWWAYGWFIEVMRMYNQEIATFLVTLESVVFTDQIDPRILSVWKEVKILVDRKNVEVVIR</sequence>
<dbReference type="GO" id="GO:0005846">
    <property type="term" value="C:nuclear cap binding complex"/>
    <property type="evidence" value="ECO:0007669"/>
    <property type="project" value="InterPro"/>
</dbReference>
<dbReference type="Proteomes" id="UP000274822">
    <property type="component" value="Unassembled WGS sequence"/>
</dbReference>
<gene>
    <name evidence="4" type="ORF">BC938DRAFT_480817</name>
</gene>
<evidence type="ECO:0000256" key="1">
    <source>
        <dbReference type="SAM" id="Coils"/>
    </source>
</evidence>
<dbReference type="EMBL" id="RBNJ01005327">
    <property type="protein sequence ID" value="RUS29298.1"/>
    <property type="molecule type" value="Genomic_DNA"/>
</dbReference>
<dbReference type="GO" id="GO:0000184">
    <property type="term" value="P:nuclear-transcribed mRNA catabolic process, nonsense-mediated decay"/>
    <property type="evidence" value="ECO:0007669"/>
    <property type="project" value="TreeGrafter"/>
</dbReference>
<dbReference type="SUPFAM" id="SSF48371">
    <property type="entry name" value="ARM repeat"/>
    <property type="match status" value="3"/>
</dbReference>
<evidence type="ECO:0000259" key="2">
    <source>
        <dbReference type="Pfam" id="PF09088"/>
    </source>
</evidence>
<feature type="coiled-coil region" evidence="1">
    <location>
        <begin position="538"/>
        <end position="565"/>
    </location>
</feature>
<feature type="domain" description="MIF4G-like type 2" evidence="3">
    <location>
        <begin position="485"/>
        <end position="646"/>
    </location>
</feature>
<dbReference type="InterPro" id="IPR015174">
    <property type="entry name" value="MIF4G-like_typ-2"/>
</dbReference>
<proteinExistence type="predicted"/>
<dbReference type="AlphaFoldDB" id="A0A433QHH5"/>
<evidence type="ECO:0008006" key="6">
    <source>
        <dbReference type="Google" id="ProtNLM"/>
    </source>
</evidence>
<organism evidence="4 5">
    <name type="scientific">Jimgerdemannia flammicorona</name>
    <dbReference type="NCBI Taxonomy" id="994334"/>
    <lineage>
        <taxon>Eukaryota</taxon>
        <taxon>Fungi</taxon>
        <taxon>Fungi incertae sedis</taxon>
        <taxon>Mucoromycota</taxon>
        <taxon>Mucoromycotina</taxon>
        <taxon>Endogonomycetes</taxon>
        <taxon>Endogonales</taxon>
        <taxon>Endogonaceae</taxon>
        <taxon>Jimgerdemannia</taxon>
    </lineage>
</organism>
<reference evidence="4 5" key="1">
    <citation type="journal article" date="2018" name="New Phytol.">
        <title>Phylogenomics of Endogonaceae and evolution of mycorrhizas within Mucoromycota.</title>
        <authorList>
            <person name="Chang Y."/>
            <person name="Desiro A."/>
            <person name="Na H."/>
            <person name="Sandor L."/>
            <person name="Lipzen A."/>
            <person name="Clum A."/>
            <person name="Barry K."/>
            <person name="Grigoriev I.V."/>
            <person name="Martin F.M."/>
            <person name="Stajich J.E."/>
            <person name="Smith M.E."/>
            <person name="Bonito G."/>
            <person name="Spatafora J.W."/>
        </authorList>
    </citation>
    <scope>NUCLEOTIDE SEQUENCE [LARGE SCALE GENOMIC DNA]</scope>
    <source>
        <strain evidence="4 5">AD002</strain>
    </source>
</reference>
<keyword evidence="1" id="KW-0175">Coiled coil</keyword>
<dbReference type="InterPro" id="IPR027159">
    <property type="entry name" value="CBP80"/>
</dbReference>
<dbReference type="InterPro" id="IPR015172">
    <property type="entry name" value="MIF4G-like_typ-1"/>
</dbReference>
<evidence type="ECO:0000313" key="4">
    <source>
        <dbReference type="EMBL" id="RUS29298.1"/>
    </source>
</evidence>
<dbReference type="GO" id="GO:0005634">
    <property type="term" value="C:nucleus"/>
    <property type="evidence" value="ECO:0007669"/>
    <property type="project" value="TreeGrafter"/>
</dbReference>
<dbReference type="Pfam" id="PF09090">
    <property type="entry name" value="MIF4G_like_2"/>
    <property type="match status" value="2"/>
</dbReference>